<dbReference type="Gene3D" id="3.50.50.60">
    <property type="entry name" value="FAD/NAD(P)-binding domain"/>
    <property type="match status" value="1"/>
</dbReference>
<dbReference type="GO" id="GO:0005737">
    <property type="term" value="C:cytoplasm"/>
    <property type="evidence" value="ECO:0007669"/>
    <property type="project" value="TreeGrafter"/>
</dbReference>
<evidence type="ECO:0000313" key="3">
    <source>
        <dbReference type="EMBL" id="KGG20618.1"/>
    </source>
</evidence>
<evidence type="ECO:0000259" key="2">
    <source>
        <dbReference type="Pfam" id="PF01266"/>
    </source>
</evidence>
<reference evidence="4" key="1">
    <citation type="journal article" date="2014" name="Sci. Data">
        <title>Genomes of diverse isolates of the marine cyanobacterium Prochlorococcus.</title>
        <authorList>
            <person name="Biller S."/>
            <person name="Berube P."/>
            <person name="Thompson J."/>
            <person name="Kelly L."/>
            <person name="Roggensack S."/>
            <person name="Awad L."/>
            <person name="Roache-Johnson K."/>
            <person name="Ding H."/>
            <person name="Giovannoni S.J."/>
            <person name="Moore L.R."/>
            <person name="Chisholm S.W."/>
        </authorList>
    </citation>
    <scope>NUCLEOTIDE SEQUENCE [LARGE SCALE GENOMIC DNA]</scope>
    <source>
        <strain evidence="4">PAC1</strain>
    </source>
</reference>
<gene>
    <name evidence="3" type="ORF">EV03_1119</name>
</gene>
<dbReference type="InterPro" id="IPR006076">
    <property type="entry name" value="FAD-dep_OxRdtase"/>
</dbReference>
<dbReference type="InterPro" id="IPR036188">
    <property type="entry name" value="FAD/NAD-bd_sf"/>
</dbReference>
<dbReference type="Proteomes" id="UP000030392">
    <property type="component" value="Unassembled WGS sequence"/>
</dbReference>
<evidence type="ECO:0000256" key="1">
    <source>
        <dbReference type="ARBA" id="ARBA00023002"/>
    </source>
</evidence>
<dbReference type="AlphaFoldDB" id="A0A0A2C2T6"/>
<dbReference type="Gene3D" id="3.30.9.10">
    <property type="entry name" value="D-Amino Acid Oxidase, subunit A, domain 2"/>
    <property type="match status" value="1"/>
</dbReference>
<dbReference type="SUPFAM" id="SSF51905">
    <property type="entry name" value="FAD/NAD(P)-binding domain"/>
    <property type="match status" value="1"/>
</dbReference>
<comment type="caution">
    <text evidence="3">The sequence shown here is derived from an EMBL/GenBank/DDBJ whole genome shotgun (WGS) entry which is preliminary data.</text>
</comment>
<evidence type="ECO:0000313" key="4">
    <source>
        <dbReference type="Proteomes" id="UP000030392"/>
    </source>
</evidence>
<organism evidence="3 4">
    <name type="scientific">Prochlorococcus marinus str. PAC1</name>
    <dbReference type="NCBI Taxonomy" id="59924"/>
    <lineage>
        <taxon>Bacteria</taxon>
        <taxon>Bacillati</taxon>
        <taxon>Cyanobacteriota</taxon>
        <taxon>Cyanophyceae</taxon>
        <taxon>Synechococcales</taxon>
        <taxon>Prochlorococcaceae</taxon>
        <taxon>Prochlorococcus</taxon>
    </lineage>
</organism>
<dbReference type="Pfam" id="PF01266">
    <property type="entry name" value="DAO"/>
    <property type="match status" value="1"/>
</dbReference>
<dbReference type="EMBL" id="JNAX01000011">
    <property type="protein sequence ID" value="KGG20618.1"/>
    <property type="molecule type" value="Genomic_DNA"/>
</dbReference>
<proteinExistence type="predicted"/>
<keyword evidence="1 3" id="KW-0560">Oxidoreductase</keyword>
<accession>A0A0A2C2T6</accession>
<feature type="domain" description="FAD dependent oxidoreductase" evidence="2">
    <location>
        <begin position="13"/>
        <end position="361"/>
    </location>
</feature>
<name>A0A0A2C2T6_PROMR</name>
<dbReference type="GO" id="GO:0016491">
    <property type="term" value="F:oxidoreductase activity"/>
    <property type="evidence" value="ECO:0007669"/>
    <property type="project" value="UniProtKB-KW"/>
</dbReference>
<dbReference type="PANTHER" id="PTHR13847">
    <property type="entry name" value="SARCOSINE DEHYDROGENASE-RELATED"/>
    <property type="match status" value="1"/>
</dbReference>
<protein>
    <submittedName>
        <fullName evidence="3">D-amino acid dehydrogenase small subunit</fullName>
        <ecNumber evidence="3">1.4.99.1</ecNumber>
    </submittedName>
</protein>
<dbReference type="EC" id="1.4.99.1" evidence="3"/>
<dbReference type="RefSeq" id="WP_036906012.1">
    <property type="nucleotide sequence ID" value="NZ_CP138967.1"/>
</dbReference>
<sequence length="368" mass="41746">MNSQKTEKKHTEISIVGGGIAGITTAFHLGKKGYQVNLIDPTLNSEINNLNPKNGTQASLGVLMGNIYKRSKGRAFLLRKKSMRLWKEWLTQINYSETDCILEKPLIKLASSDKEYQSMIELSHNKKNYGIELLDKNSLDFWNSIFETRLIGGLISREDGRLNPIKLIKSLMESLDQMKINKIDKSVIRISKNSNLNDKSWTINLENNQSINQDYIIICSALNTQNLLKPLGHKILLEPILGQVIELELKKQNPNWKKWPAILNYQSINFIHHDPNRMLIGATVEKGTKPSQLEKQKMLNLKNGSPKWMINAKVCHEWNGIRARPTNEAAPLLKQLEPGLLINTGHYRNGVLLAPACAEWIGLQIEGQ</sequence>
<dbReference type="PANTHER" id="PTHR13847:SF289">
    <property type="entry name" value="GLYCINE OXIDASE"/>
    <property type="match status" value="1"/>
</dbReference>